<sequence>MNIQVSRFIAQQELQLAARGRSGQPLGQAGVRFLEHIWGPMFDFKFNGLVWNGYFEAGHAGGPDPSCSEFAFERVGRKLLVQVDEPPRWQHDTGLFDRDAQLLRSNRLLLEGWLPLRFSWQQLWRRPYECRELLYKAVLGSAKPGSAHTAWCWRERPAEYGALSPDELELWHKRKAVVLELAASRRGRVRPREVAAIFNISSRVAAEWLVRFTLEGHLSAIAGPSQITVFVLPELNGTAP</sequence>
<accession>A0A4Y8Q5H9</accession>
<protein>
    <submittedName>
        <fullName evidence="1">Uncharacterized protein</fullName>
    </submittedName>
</protein>
<gene>
    <name evidence="1" type="ORF">B5M42_07775</name>
</gene>
<evidence type="ECO:0000313" key="2">
    <source>
        <dbReference type="Proteomes" id="UP000298246"/>
    </source>
</evidence>
<dbReference type="EMBL" id="MYFO01000007">
    <property type="protein sequence ID" value="TFE89341.1"/>
    <property type="molecule type" value="Genomic_DNA"/>
</dbReference>
<dbReference type="Proteomes" id="UP000298246">
    <property type="component" value="Unassembled WGS sequence"/>
</dbReference>
<dbReference type="AlphaFoldDB" id="A0A4Y8Q5H9"/>
<proteinExistence type="predicted"/>
<organism evidence="1 2">
    <name type="scientific">Paenibacillus athensensis</name>
    <dbReference type="NCBI Taxonomy" id="1967502"/>
    <lineage>
        <taxon>Bacteria</taxon>
        <taxon>Bacillati</taxon>
        <taxon>Bacillota</taxon>
        <taxon>Bacilli</taxon>
        <taxon>Bacillales</taxon>
        <taxon>Paenibacillaceae</taxon>
        <taxon>Paenibacillus</taxon>
    </lineage>
</organism>
<keyword evidence="2" id="KW-1185">Reference proteome</keyword>
<reference evidence="1 2" key="1">
    <citation type="submission" date="2017-03" db="EMBL/GenBank/DDBJ databases">
        <title>Isolation of Levoglucosan Utilizing Bacteria.</title>
        <authorList>
            <person name="Arya A.S."/>
        </authorList>
    </citation>
    <scope>NUCLEOTIDE SEQUENCE [LARGE SCALE GENOMIC DNA]</scope>
    <source>
        <strain evidence="1 2">MEC069</strain>
    </source>
</reference>
<comment type="caution">
    <text evidence="1">The sequence shown here is derived from an EMBL/GenBank/DDBJ whole genome shotgun (WGS) entry which is preliminary data.</text>
</comment>
<evidence type="ECO:0000313" key="1">
    <source>
        <dbReference type="EMBL" id="TFE89341.1"/>
    </source>
</evidence>
<name>A0A4Y8Q5H9_9BACL</name>